<organism evidence="2 3">
    <name type="scientific">Filibacter tadaridae</name>
    <dbReference type="NCBI Taxonomy" id="2483811"/>
    <lineage>
        <taxon>Bacteria</taxon>
        <taxon>Bacillati</taxon>
        <taxon>Bacillota</taxon>
        <taxon>Bacilli</taxon>
        <taxon>Bacillales</taxon>
        <taxon>Caryophanaceae</taxon>
        <taxon>Filibacter</taxon>
    </lineage>
</organism>
<proteinExistence type="predicted"/>
<evidence type="ECO:0000313" key="2">
    <source>
        <dbReference type="EMBL" id="VDC32403.1"/>
    </source>
</evidence>
<name>A0A3P5XNE9_9BACL</name>
<keyword evidence="1" id="KW-0472">Membrane</keyword>
<reference evidence="2 3" key="1">
    <citation type="submission" date="2018-11" db="EMBL/GenBank/DDBJ databases">
        <authorList>
            <person name="Criscuolo A."/>
        </authorList>
    </citation>
    <scope>NUCLEOTIDE SEQUENCE [LARGE SCALE GENOMIC DNA]</scope>
    <source>
        <strain evidence="2">ATB-66</strain>
    </source>
</reference>
<evidence type="ECO:0000256" key="1">
    <source>
        <dbReference type="SAM" id="Phobius"/>
    </source>
</evidence>
<dbReference type="RefSeq" id="WP_124071442.1">
    <property type="nucleotide sequence ID" value="NZ_CBCRXF010000002.1"/>
</dbReference>
<evidence type="ECO:0008006" key="4">
    <source>
        <dbReference type="Google" id="ProtNLM"/>
    </source>
</evidence>
<protein>
    <recommendedName>
        <fullName evidence="4">Stage III sporulation protein AG</fullName>
    </recommendedName>
</protein>
<feature type="transmembrane region" description="Helical" evidence="1">
    <location>
        <begin position="18"/>
        <end position="37"/>
    </location>
</feature>
<dbReference type="Proteomes" id="UP000270468">
    <property type="component" value="Unassembled WGS sequence"/>
</dbReference>
<dbReference type="EMBL" id="UXAV01000044">
    <property type="protein sequence ID" value="VDC32403.1"/>
    <property type="molecule type" value="Genomic_DNA"/>
</dbReference>
<sequence length="145" mass="16116">MNENGDVMQKPTKKSHTILLGAIIILVIIFMSSGIGGKEKKEDDVQQYAELEQALMKIDGIGKVTLYFHYENEETANSLSNYFSTSSSSTKEKNPLRGLLVVAEGAGEYGVRSKLLKILSAVLQLPEHRIVIQEMEKRGNSNEDE</sequence>
<keyword evidence="1" id="KW-1133">Transmembrane helix</keyword>
<keyword evidence="1" id="KW-0812">Transmembrane</keyword>
<gene>
    <name evidence="2" type="ORF">FILTAD_02632</name>
</gene>
<dbReference type="AlphaFoldDB" id="A0A3P5XNE9"/>
<accession>A0A3P5XNE9</accession>
<evidence type="ECO:0000313" key="3">
    <source>
        <dbReference type="Proteomes" id="UP000270468"/>
    </source>
</evidence>
<keyword evidence="3" id="KW-1185">Reference proteome</keyword>